<evidence type="ECO:0008006" key="3">
    <source>
        <dbReference type="Google" id="ProtNLM"/>
    </source>
</evidence>
<organism evidence="1 2">
    <name type="scientific">Pythium insidiosum</name>
    <name type="common">Pythiosis disease agent</name>
    <dbReference type="NCBI Taxonomy" id="114742"/>
    <lineage>
        <taxon>Eukaryota</taxon>
        <taxon>Sar</taxon>
        <taxon>Stramenopiles</taxon>
        <taxon>Oomycota</taxon>
        <taxon>Peronosporomycetes</taxon>
        <taxon>Pythiales</taxon>
        <taxon>Pythiaceae</taxon>
        <taxon>Pythium</taxon>
    </lineage>
</organism>
<dbReference type="Gene3D" id="1.25.40.20">
    <property type="entry name" value="Ankyrin repeat-containing domain"/>
    <property type="match status" value="2"/>
</dbReference>
<dbReference type="AlphaFoldDB" id="A0AAD5LZI0"/>
<dbReference type="SUPFAM" id="SSF48403">
    <property type="entry name" value="Ankyrin repeat"/>
    <property type="match status" value="1"/>
</dbReference>
<dbReference type="InterPro" id="IPR052050">
    <property type="entry name" value="SecEffector_AnkRepeat"/>
</dbReference>
<accession>A0AAD5LZI0</accession>
<gene>
    <name evidence="1" type="ORF">P43SY_010152</name>
</gene>
<evidence type="ECO:0000313" key="2">
    <source>
        <dbReference type="Proteomes" id="UP001209570"/>
    </source>
</evidence>
<proteinExistence type="predicted"/>
<dbReference type="EMBL" id="JAKCXM010000202">
    <property type="protein sequence ID" value="KAJ0398861.1"/>
    <property type="molecule type" value="Genomic_DNA"/>
</dbReference>
<dbReference type="InterPro" id="IPR036770">
    <property type="entry name" value="Ankyrin_rpt-contain_sf"/>
</dbReference>
<evidence type="ECO:0000313" key="1">
    <source>
        <dbReference type="EMBL" id="KAJ0398861.1"/>
    </source>
</evidence>
<dbReference type="Pfam" id="PF13637">
    <property type="entry name" value="Ank_4"/>
    <property type="match status" value="1"/>
</dbReference>
<reference evidence="1" key="1">
    <citation type="submission" date="2021-12" db="EMBL/GenBank/DDBJ databases">
        <title>Prjna785345.</title>
        <authorList>
            <person name="Rujirawat T."/>
            <person name="Krajaejun T."/>
        </authorList>
    </citation>
    <scope>NUCLEOTIDE SEQUENCE</scope>
    <source>
        <strain evidence="1">Pi057C3</strain>
    </source>
</reference>
<comment type="caution">
    <text evidence="1">The sequence shown here is derived from an EMBL/GenBank/DDBJ whole genome shotgun (WGS) entry which is preliminary data.</text>
</comment>
<dbReference type="PANTHER" id="PTHR46586:SF3">
    <property type="entry name" value="ANKYRIN REPEAT-CONTAINING PROTEIN"/>
    <property type="match status" value="1"/>
</dbReference>
<keyword evidence="2" id="KW-1185">Reference proteome</keyword>
<sequence>MELVIPQVLGDAVLFREITSFQAGLPFRVASYLRQHSALLARAGRWSSGALPRLAVLRDDAETLAALWALTRETVYYREMPVLSFAGIDADVAAHGRPACLAWLHGALPRGCRAGLMAAAALAGNAAVVEWLARHCPRCASNVDADTVGAVAARGFAAVLRALHALSPDAFDARLLVESARHGHLAALQFLHGQFHSDSQSQSQNECQRAMHAAAAAGQLNAVQYLHSACGARSAANGHLAVVEFLHAHRSEGCTAYAMDRAAANGHLDVLSFLQRHRREGCSPWALADAAENGHLAVVQFLHAHALGQDWDDSALYRAARRGHLDVVTYLCEATTVTDRIFDARRGAESFAHHDVVRFLNQRILLLLEQRELEQRARLRRRRGAKAKKKRK</sequence>
<name>A0AAD5LZI0_PYTIN</name>
<dbReference type="PANTHER" id="PTHR46586">
    <property type="entry name" value="ANKYRIN REPEAT-CONTAINING PROTEIN"/>
    <property type="match status" value="1"/>
</dbReference>
<dbReference type="InterPro" id="IPR002110">
    <property type="entry name" value="Ankyrin_rpt"/>
</dbReference>
<dbReference type="Proteomes" id="UP001209570">
    <property type="component" value="Unassembled WGS sequence"/>
</dbReference>
<protein>
    <recommendedName>
        <fullName evidence="3">Ankyrin repeat domain-containing protein</fullName>
    </recommendedName>
</protein>
<dbReference type="Pfam" id="PF12796">
    <property type="entry name" value="Ank_2"/>
    <property type="match status" value="1"/>
</dbReference>